<keyword evidence="1" id="KW-0812">Transmembrane</keyword>
<protein>
    <submittedName>
        <fullName evidence="2">Uncharacterized protein</fullName>
    </submittedName>
</protein>
<gene>
    <name evidence="2" type="ORF">I7730_20415</name>
</gene>
<proteinExistence type="predicted"/>
<evidence type="ECO:0000256" key="1">
    <source>
        <dbReference type="SAM" id="Phobius"/>
    </source>
</evidence>
<reference evidence="2" key="2">
    <citation type="submission" date="2019-01" db="EMBL/GenBank/DDBJ databases">
        <authorList>
            <consortium name="NCBI Pathogen Detection Project"/>
        </authorList>
    </citation>
    <scope>NUCLEOTIDE SEQUENCE</scope>
    <source>
        <strain evidence="2">BCW_3452</strain>
    </source>
</reference>
<organism evidence="2">
    <name type="scientific">Vibrio vulnificus</name>
    <dbReference type="NCBI Taxonomy" id="672"/>
    <lineage>
        <taxon>Bacteria</taxon>
        <taxon>Pseudomonadati</taxon>
        <taxon>Pseudomonadota</taxon>
        <taxon>Gammaproteobacteria</taxon>
        <taxon>Vibrionales</taxon>
        <taxon>Vibrionaceae</taxon>
        <taxon>Vibrio</taxon>
    </lineage>
</organism>
<evidence type="ECO:0000313" key="2">
    <source>
        <dbReference type="EMBL" id="HAS8542156.1"/>
    </source>
</evidence>
<dbReference type="AlphaFoldDB" id="A0A8H9THA3"/>
<keyword evidence="1" id="KW-1133">Transmembrane helix</keyword>
<reference evidence="2" key="1">
    <citation type="journal article" date="2018" name="Genome Biol.">
        <title>SKESA: strategic k-mer extension for scrupulous assemblies.</title>
        <authorList>
            <person name="Souvorov A."/>
            <person name="Agarwala R."/>
            <person name="Lipman D.J."/>
        </authorList>
    </citation>
    <scope>NUCLEOTIDE SEQUENCE</scope>
    <source>
        <strain evidence="2">BCW_3452</strain>
    </source>
</reference>
<feature type="transmembrane region" description="Helical" evidence="1">
    <location>
        <begin position="38"/>
        <end position="67"/>
    </location>
</feature>
<keyword evidence="1" id="KW-0472">Membrane</keyword>
<accession>A0A8H9THA3</accession>
<dbReference type="EMBL" id="DACRBY010000032">
    <property type="protein sequence ID" value="HAS8542156.1"/>
    <property type="molecule type" value="Genomic_DNA"/>
</dbReference>
<comment type="caution">
    <text evidence="2">The sequence shown here is derived from an EMBL/GenBank/DDBJ whole genome shotgun (WGS) entry which is preliminary data.</text>
</comment>
<name>A0A8H9THA3_VIBVL</name>
<sequence>MDVVDIENASDALIAQENENFWVESGEQVLCLNVDSNFALLLFVALIFPTLTTMVAILCIYLVLLYLKKKDVSFFEMLSQFRGRLLRGRYKR</sequence>
<dbReference type="Proteomes" id="UP000863257">
    <property type="component" value="Unassembled WGS sequence"/>
</dbReference>